<proteinExistence type="predicted"/>
<evidence type="ECO:0000256" key="1">
    <source>
        <dbReference type="SAM" id="Phobius"/>
    </source>
</evidence>
<keyword evidence="3" id="KW-1185">Reference proteome</keyword>
<keyword evidence="1" id="KW-1133">Transmembrane helix</keyword>
<dbReference type="EMBL" id="JAYKXP010000009">
    <property type="protein sequence ID" value="KAK7054286.1"/>
    <property type="molecule type" value="Genomic_DNA"/>
</dbReference>
<comment type="caution">
    <text evidence="2">The sequence shown here is derived from an EMBL/GenBank/DDBJ whole genome shotgun (WGS) entry which is preliminary data.</text>
</comment>
<accession>A0AAW0DTH4</accession>
<keyword evidence="1" id="KW-0812">Transmembrane</keyword>
<feature type="transmembrane region" description="Helical" evidence="1">
    <location>
        <begin position="20"/>
        <end position="41"/>
    </location>
</feature>
<organism evidence="2 3">
    <name type="scientific">Paramarasmius palmivorus</name>
    <dbReference type="NCBI Taxonomy" id="297713"/>
    <lineage>
        <taxon>Eukaryota</taxon>
        <taxon>Fungi</taxon>
        <taxon>Dikarya</taxon>
        <taxon>Basidiomycota</taxon>
        <taxon>Agaricomycotina</taxon>
        <taxon>Agaricomycetes</taxon>
        <taxon>Agaricomycetidae</taxon>
        <taxon>Agaricales</taxon>
        <taxon>Marasmiineae</taxon>
        <taxon>Marasmiaceae</taxon>
        <taxon>Paramarasmius</taxon>
    </lineage>
</organism>
<feature type="transmembrane region" description="Helical" evidence="1">
    <location>
        <begin position="62"/>
        <end position="79"/>
    </location>
</feature>
<gene>
    <name evidence="2" type="ORF">VNI00_003479</name>
</gene>
<evidence type="ECO:0000313" key="3">
    <source>
        <dbReference type="Proteomes" id="UP001383192"/>
    </source>
</evidence>
<evidence type="ECO:0000313" key="2">
    <source>
        <dbReference type="EMBL" id="KAK7054286.1"/>
    </source>
</evidence>
<keyword evidence="1" id="KW-0472">Membrane</keyword>
<sequence length="119" mass="13783">MSSAILPYFTPYLSVEQSIIYPMSALLGMYFAYGIYVLLFGTYIYMIRNQNQTGDSKHYKNLYNILTVVLFVLSTIFVVNDTAYYVHGTIIRFNVVKGEDYSLFERYQDFGDLGRRFGG</sequence>
<protein>
    <submittedName>
        <fullName evidence="2">Uncharacterized protein</fullName>
    </submittedName>
</protein>
<dbReference type="AlphaFoldDB" id="A0AAW0DTH4"/>
<dbReference type="Proteomes" id="UP001383192">
    <property type="component" value="Unassembled WGS sequence"/>
</dbReference>
<reference evidence="2 3" key="1">
    <citation type="submission" date="2024-01" db="EMBL/GenBank/DDBJ databases">
        <title>A draft genome for a cacao thread blight-causing isolate of Paramarasmius palmivorus.</title>
        <authorList>
            <person name="Baruah I.K."/>
            <person name="Bukari Y."/>
            <person name="Amoako-Attah I."/>
            <person name="Meinhardt L.W."/>
            <person name="Bailey B.A."/>
            <person name="Cohen S.P."/>
        </authorList>
    </citation>
    <scope>NUCLEOTIDE SEQUENCE [LARGE SCALE GENOMIC DNA]</scope>
    <source>
        <strain evidence="2 3">GH-12</strain>
    </source>
</reference>
<name>A0AAW0DTH4_9AGAR</name>